<sequence>MENGIMSSSLGEIKRQKATKTIRNPKIPGFSDNKRPPVAGMLAG</sequence>
<evidence type="ECO:0000313" key="2">
    <source>
        <dbReference type="EMBL" id="MCI97759.1"/>
    </source>
</evidence>
<feature type="region of interest" description="Disordered" evidence="1">
    <location>
        <begin position="1"/>
        <end position="44"/>
    </location>
</feature>
<dbReference type="Proteomes" id="UP000265520">
    <property type="component" value="Unassembled WGS sequence"/>
</dbReference>
<dbReference type="AlphaFoldDB" id="A0A392WDG6"/>
<comment type="caution">
    <text evidence="2">The sequence shown here is derived from an EMBL/GenBank/DDBJ whole genome shotgun (WGS) entry which is preliminary data.</text>
</comment>
<keyword evidence="3" id="KW-1185">Reference proteome</keyword>
<feature type="compositionally biased region" description="Polar residues" evidence="1">
    <location>
        <begin position="1"/>
        <end position="10"/>
    </location>
</feature>
<proteinExistence type="predicted"/>
<organism evidence="2 3">
    <name type="scientific">Trifolium medium</name>
    <dbReference type="NCBI Taxonomy" id="97028"/>
    <lineage>
        <taxon>Eukaryota</taxon>
        <taxon>Viridiplantae</taxon>
        <taxon>Streptophyta</taxon>
        <taxon>Embryophyta</taxon>
        <taxon>Tracheophyta</taxon>
        <taxon>Spermatophyta</taxon>
        <taxon>Magnoliopsida</taxon>
        <taxon>eudicotyledons</taxon>
        <taxon>Gunneridae</taxon>
        <taxon>Pentapetalae</taxon>
        <taxon>rosids</taxon>
        <taxon>fabids</taxon>
        <taxon>Fabales</taxon>
        <taxon>Fabaceae</taxon>
        <taxon>Papilionoideae</taxon>
        <taxon>50 kb inversion clade</taxon>
        <taxon>NPAAA clade</taxon>
        <taxon>Hologalegina</taxon>
        <taxon>IRL clade</taxon>
        <taxon>Trifolieae</taxon>
        <taxon>Trifolium</taxon>
    </lineage>
</organism>
<reference evidence="2 3" key="1">
    <citation type="journal article" date="2018" name="Front. Plant Sci.">
        <title>Red Clover (Trifolium pratense) and Zigzag Clover (T. medium) - A Picture of Genomic Similarities and Differences.</title>
        <authorList>
            <person name="Dluhosova J."/>
            <person name="Istvanek J."/>
            <person name="Nedelnik J."/>
            <person name="Repkova J."/>
        </authorList>
    </citation>
    <scope>NUCLEOTIDE SEQUENCE [LARGE SCALE GENOMIC DNA]</scope>
    <source>
        <strain evidence="3">cv. 10/8</strain>
        <tissue evidence="2">Leaf</tissue>
    </source>
</reference>
<evidence type="ECO:0000313" key="3">
    <source>
        <dbReference type="Proteomes" id="UP000265520"/>
    </source>
</evidence>
<dbReference type="EMBL" id="LXQA011453174">
    <property type="protein sequence ID" value="MCI97759.1"/>
    <property type="molecule type" value="Genomic_DNA"/>
</dbReference>
<evidence type="ECO:0000256" key="1">
    <source>
        <dbReference type="SAM" id="MobiDB-lite"/>
    </source>
</evidence>
<accession>A0A392WDG6</accession>
<feature type="non-terminal residue" evidence="2">
    <location>
        <position position="44"/>
    </location>
</feature>
<protein>
    <submittedName>
        <fullName evidence="2">Uncharacterized protein</fullName>
    </submittedName>
</protein>
<name>A0A392WDG6_9FABA</name>